<evidence type="ECO:0000256" key="3">
    <source>
        <dbReference type="PIRSR" id="PIRSR039026-2"/>
    </source>
</evidence>
<feature type="binding site" evidence="3">
    <location>
        <position position="249"/>
    </location>
    <ligand>
        <name>Na(+)</name>
        <dbReference type="ChEBI" id="CHEBI:29101"/>
    </ligand>
</feature>
<gene>
    <name evidence="5" type="ORF">SAE02_10130</name>
</gene>
<dbReference type="Pfam" id="PF03480">
    <property type="entry name" value="DctP"/>
    <property type="match status" value="1"/>
</dbReference>
<feature type="binding site" evidence="2">
    <location>
        <position position="211"/>
    </location>
    <ligand>
        <name>substrate</name>
    </ligand>
</feature>
<dbReference type="PROSITE" id="PS51318">
    <property type="entry name" value="TAT"/>
    <property type="match status" value="1"/>
</dbReference>
<sequence length="394" mass="43061">MTDDAGKQTDASNTSTSNSDEVTQDLEATPPSRRGFLTGAVAAAAGTAAAGLSMPNIARAQTVTMRFQSTWPSRDIFHEFAQDYVNIVNGLSGGRLKLELLPAGAVVGALQLQDAIIAGALDGGHGVAGYWYGKNKAFSLFATPPSFGWNANQMLGWIRYGGGQALYDELVQDVLKLNLVGFLMAPMPTQPLGWFKKEIKTAEDMKNLKYRTNGLAADMNQELGAAVTIMGAADIVPAMDRGLLDGAEFNNPTSDRILGFPDVSKVYMVQSYHQASECFEVIYNKNKYDSLGKELQQVLKIAADAASADMVWKTMARYPKDMQAIKDRGVKVYKTPEAVLQAQLKAWDNVVAKLSADPFFAKVIDSQKTWAKQVVGFEMEWEVPREPAYKHFFS</sequence>
<dbReference type="PANTHER" id="PTHR33376">
    <property type="match status" value="1"/>
</dbReference>
<dbReference type="AlphaFoldDB" id="A0A512DKB2"/>
<proteinExistence type="predicted"/>
<dbReference type="PIRSF" id="PIRSF039026">
    <property type="entry name" value="SiaP"/>
    <property type="match status" value="1"/>
</dbReference>
<feature type="binding site" evidence="2">
    <location>
        <position position="190"/>
    </location>
    <ligand>
        <name>substrate</name>
    </ligand>
</feature>
<dbReference type="Proteomes" id="UP000321523">
    <property type="component" value="Unassembled WGS sequence"/>
</dbReference>
<dbReference type="InterPro" id="IPR038404">
    <property type="entry name" value="TRAP_DctP_sf"/>
</dbReference>
<name>A0A512DKB2_9PROT</name>
<dbReference type="CDD" id="cd13604">
    <property type="entry name" value="PBP2_TRAP_ketoacid_lactate_like"/>
    <property type="match status" value="1"/>
</dbReference>
<dbReference type="Gene3D" id="3.40.190.170">
    <property type="entry name" value="Bacterial extracellular solute-binding protein, family 7"/>
    <property type="match status" value="1"/>
</dbReference>
<accession>A0A512DKB2</accession>
<feature type="binding site" evidence="3">
    <location>
        <position position="274"/>
    </location>
    <ligand>
        <name>substrate</name>
    </ligand>
</feature>
<evidence type="ECO:0000313" key="5">
    <source>
        <dbReference type="EMBL" id="GEO36865.1"/>
    </source>
</evidence>
<feature type="region of interest" description="Disordered" evidence="4">
    <location>
        <begin position="1"/>
        <end position="33"/>
    </location>
</feature>
<organism evidence="5 6">
    <name type="scientific">Skermanella aerolata</name>
    <dbReference type="NCBI Taxonomy" id="393310"/>
    <lineage>
        <taxon>Bacteria</taxon>
        <taxon>Pseudomonadati</taxon>
        <taxon>Pseudomonadota</taxon>
        <taxon>Alphaproteobacteria</taxon>
        <taxon>Rhodospirillales</taxon>
        <taxon>Azospirillaceae</taxon>
        <taxon>Skermanella</taxon>
    </lineage>
</organism>
<dbReference type="InterPro" id="IPR026289">
    <property type="entry name" value="SBP_TakP-like"/>
</dbReference>
<dbReference type="InterPro" id="IPR018389">
    <property type="entry name" value="DctP_fam"/>
</dbReference>
<dbReference type="OrthoDB" id="9780733at2"/>
<keyword evidence="6" id="KW-1185">Reference proteome</keyword>
<dbReference type="NCBIfam" id="TIGR01409">
    <property type="entry name" value="TAT_signal_seq"/>
    <property type="match status" value="1"/>
</dbReference>
<dbReference type="RefSeq" id="WP_044426103.1">
    <property type="nucleotide sequence ID" value="NZ_BJYZ01000003.1"/>
</dbReference>
<evidence type="ECO:0000256" key="1">
    <source>
        <dbReference type="ARBA" id="ARBA00022729"/>
    </source>
</evidence>
<dbReference type="PANTHER" id="PTHR33376:SF5">
    <property type="entry name" value="EXTRACYTOPLASMIC SOLUTE RECEPTOR PROTEIN"/>
    <property type="match status" value="1"/>
</dbReference>
<feature type="binding site" evidence="3">
    <location>
        <position position="248"/>
    </location>
    <ligand>
        <name>substrate</name>
    </ligand>
</feature>
<evidence type="ECO:0000256" key="4">
    <source>
        <dbReference type="SAM" id="MobiDB-lite"/>
    </source>
</evidence>
<keyword evidence="1" id="KW-0732">Signal</keyword>
<dbReference type="InterPro" id="IPR006311">
    <property type="entry name" value="TAT_signal"/>
</dbReference>
<evidence type="ECO:0000256" key="2">
    <source>
        <dbReference type="PIRSR" id="PIRSR039026-1"/>
    </source>
</evidence>
<dbReference type="GO" id="GO:0031317">
    <property type="term" value="C:tripartite ATP-independent periplasmic transporter complex"/>
    <property type="evidence" value="ECO:0007669"/>
    <property type="project" value="InterPro"/>
</dbReference>
<protein>
    <submittedName>
        <fullName evidence="5">ABC transporter substrate-binding protein</fullName>
    </submittedName>
</protein>
<dbReference type="EMBL" id="BJYZ01000003">
    <property type="protein sequence ID" value="GEO36865.1"/>
    <property type="molecule type" value="Genomic_DNA"/>
</dbReference>
<evidence type="ECO:0000313" key="6">
    <source>
        <dbReference type="Proteomes" id="UP000321523"/>
    </source>
</evidence>
<keyword evidence="3" id="KW-0479">Metal-binding</keyword>
<dbReference type="GO" id="GO:0046872">
    <property type="term" value="F:metal ion binding"/>
    <property type="evidence" value="ECO:0007669"/>
    <property type="project" value="UniProtKB-KW"/>
</dbReference>
<dbReference type="Gene3D" id="3.40.190.10">
    <property type="entry name" value="Periplasmic binding protein-like II"/>
    <property type="match status" value="1"/>
</dbReference>
<reference evidence="5 6" key="1">
    <citation type="submission" date="2019-07" db="EMBL/GenBank/DDBJ databases">
        <title>Whole genome shotgun sequence of Skermanella aerolata NBRC 106429.</title>
        <authorList>
            <person name="Hosoyama A."/>
            <person name="Uohara A."/>
            <person name="Ohji S."/>
            <person name="Ichikawa N."/>
        </authorList>
    </citation>
    <scope>NUCLEOTIDE SEQUENCE [LARGE SCALE GENOMIC DNA]</scope>
    <source>
        <strain evidence="5 6">NBRC 106429</strain>
    </source>
</reference>
<dbReference type="InterPro" id="IPR019546">
    <property type="entry name" value="TAT_signal_bac_arc"/>
</dbReference>
<dbReference type="GO" id="GO:0055085">
    <property type="term" value="P:transmembrane transport"/>
    <property type="evidence" value="ECO:0007669"/>
    <property type="project" value="InterPro"/>
</dbReference>
<comment type="caution">
    <text evidence="5">The sequence shown here is derived from an EMBL/GenBank/DDBJ whole genome shotgun (WGS) entry which is preliminary data.</text>
</comment>